<accession>A0ABQ3PIF3</accession>
<keyword evidence="3" id="KW-1185">Reference proteome</keyword>
<sequence length="232" mass="24674">MTSPSRRVRAREGSLLDVRNAPATPAAAVLLLHGGRSEGMEPPPPVDLAALRMRPFAARLVRTLAGRDVLVALLRYRHRGWNGARADAARDAEAALAEVVRTTGDVPVVLVGHSMGARAALRAAGHPAVLGVVGLAPWCPPHEPVAHLAGRRIHLLHDEADRVTSARETWAFVRRAGAAGAHAEGIAMRRGGHAMLRGAADWQRRTTELVAALLSAPPPDGEPREDGRGPHR</sequence>
<comment type="caution">
    <text evidence="2">The sequence shown here is derived from an EMBL/GenBank/DDBJ whole genome shotgun (WGS) entry which is preliminary data.</text>
</comment>
<evidence type="ECO:0000313" key="2">
    <source>
        <dbReference type="EMBL" id="GHI24791.1"/>
    </source>
</evidence>
<evidence type="ECO:0000313" key="3">
    <source>
        <dbReference type="Proteomes" id="UP001052739"/>
    </source>
</evidence>
<organism evidence="2 3">
    <name type="scientific">Streptomyces hydrogenans</name>
    <dbReference type="NCBI Taxonomy" id="1873719"/>
    <lineage>
        <taxon>Bacteria</taxon>
        <taxon>Bacillati</taxon>
        <taxon>Actinomycetota</taxon>
        <taxon>Actinomycetes</taxon>
        <taxon>Kitasatosporales</taxon>
        <taxon>Streptomycetaceae</taxon>
        <taxon>Streptomyces</taxon>
    </lineage>
</organism>
<protein>
    <recommendedName>
        <fullName evidence="1">AB hydrolase-1 domain-containing protein</fullName>
    </recommendedName>
</protein>
<gene>
    <name evidence="2" type="ORF">Shyd_61620</name>
</gene>
<dbReference type="SUPFAM" id="SSF53474">
    <property type="entry name" value="alpha/beta-Hydrolases"/>
    <property type="match status" value="1"/>
</dbReference>
<dbReference type="RefSeq" id="WP_190224744.1">
    <property type="nucleotide sequence ID" value="NZ_BNBS01000071.1"/>
</dbReference>
<dbReference type="Gene3D" id="3.40.50.1820">
    <property type="entry name" value="alpha/beta hydrolase"/>
    <property type="match status" value="1"/>
</dbReference>
<reference evidence="2" key="1">
    <citation type="submission" date="2024-05" db="EMBL/GenBank/DDBJ databases">
        <title>Whole genome shotgun sequence of Streptomyces hydrogenans NBRC 13475.</title>
        <authorList>
            <person name="Komaki H."/>
            <person name="Tamura T."/>
        </authorList>
    </citation>
    <scope>NUCLEOTIDE SEQUENCE</scope>
    <source>
        <strain evidence="2">NBRC 13475</strain>
    </source>
</reference>
<dbReference type="InterPro" id="IPR029058">
    <property type="entry name" value="AB_hydrolase_fold"/>
</dbReference>
<evidence type="ECO:0000259" key="1">
    <source>
        <dbReference type="Pfam" id="PF12697"/>
    </source>
</evidence>
<name>A0ABQ3PIF3_9ACTN</name>
<dbReference type="EMBL" id="BNDW01000068">
    <property type="protein sequence ID" value="GHI24791.1"/>
    <property type="molecule type" value="Genomic_DNA"/>
</dbReference>
<dbReference type="Proteomes" id="UP001052739">
    <property type="component" value="Unassembled WGS sequence"/>
</dbReference>
<dbReference type="InterPro" id="IPR000073">
    <property type="entry name" value="AB_hydrolase_1"/>
</dbReference>
<dbReference type="Pfam" id="PF12697">
    <property type="entry name" value="Abhydrolase_6"/>
    <property type="match status" value="1"/>
</dbReference>
<feature type="domain" description="AB hydrolase-1" evidence="1">
    <location>
        <begin position="29"/>
        <end position="220"/>
    </location>
</feature>
<proteinExistence type="predicted"/>